<dbReference type="PANTHER" id="PTHR35794:SF2">
    <property type="entry name" value="CELL DIVISION PROTEIN DIVIVA"/>
    <property type="match status" value="1"/>
</dbReference>
<reference evidence="8 9" key="1">
    <citation type="submission" date="2023-01" db="EMBL/GenBank/DDBJ databases">
        <title>Cultivation and genomic characterization of new, ubiquitous marine nitrite-oxidizing bacteria from the Nitrospirales.</title>
        <authorList>
            <person name="Mueller A.J."/>
            <person name="Daebeler A."/>
            <person name="Herbold C.W."/>
            <person name="Kirkegaard R.H."/>
            <person name="Daims H."/>
        </authorList>
    </citation>
    <scope>NUCLEOTIDE SEQUENCE [LARGE SCALE GENOMIC DNA]</scope>
    <source>
        <strain evidence="8 9">DK</strain>
    </source>
</reference>
<proteinExistence type="inferred from homology"/>
<dbReference type="InterPro" id="IPR019933">
    <property type="entry name" value="DivIVA_domain"/>
</dbReference>
<keyword evidence="6" id="KW-0131">Cell cycle</keyword>
<keyword evidence="9" id="KW-1185">Reference proteome</keyword>
<dbReference type="PANTHER" id="PTHR35794">
    <property type="entry name" value="CELL DIVISION PROTEIN DIVIVA"/>
    <property type="match status" value="1"/>
</dbReference>
<feature type="region of interest" description="Disordered" evidence="7">
    <location>
        <begin position="147"/>
        <end position="172"/>
    </location>
</feature>
<keyword evidence="4" id="KW-0132">Cell division</keyword>
<sequence length="172" mass="19686">MKITPLDIQHKVFDTQWRGYHKTQVDQFLEEIAESVEELTKDNLVLKEKLSGKDDEVGQLKRAETTLTSTLISTQSFVDQLKHGAQRDADLLVKEAELKAEEILAQSRAELAEMRRMISTLKQQRALVLDRLRLTLSSFHRLVEIEERPDDAFEGEGEPEMSAERASHREAG</sequence>
<comment type="similarity">
    <text evidence="2">Belongs to the DivIVA family.</text>
</comment>
<dbReference type="GO" id="GO:0051301">
    <property type="term" value="P:cell division"/>
    <property type="evidence" value="ECO:0007669"/>
    <property type="project" value="UniProtKB-KW"/>
</dbReference>
<keyword evidence="5" id="KW-0175">Coiled coil</keyword>
<dbReference type="Pfam" id="PF05103">
    <property type="entry name" value="DivIVA"/>
    <property type="match status" value="1"/>
</dbReference>
<evidence type="ECO:0000313" key="9">
    <source>
        <dbReference type="Proteomes" id="UP001302494"/>
    </source>
</evidence>
<name>A0AA96GLY7_9BACT</name>
<dbReference type="Gene3D" id="6.10.250.660">
    <property type="match status" value="1"/>
</dbReference>
<comment type="subcellular location">
    <subcellularLocation>
        <location evidence="1">Cytoplasm</location>
    </subcellularLocation>
</comment>
<dbReference type="NCBIfam" id="TIGR03544">
    <property type="entry name" value="DivI1A_domain"/>
    <property type="match status" value="1"/>
</dbReference>
<dbReference type="Proteomes" id="UP001302494">
    <property type="component" value="Chromosome"/>
</dbReference>
<dbReference type="GO" id="GO:0005737">
    <property type="term" value="C:cytoplasm"/>
    <property type="evidence" value="ECO:0007669"/>
    <property type="project" value="UniProtKB-SubCell"/>
</dbReference>
<organism evidence="8 9">
    <name type="scientific">Candidatus Nitrospira neomarina</name>
    <dbReference type="NCBI Taxonomy" id="3020899"/>
    <lineage>
        <taxon>Bacteria</taxon>
        <taxon>Pseudomonadati</taxon>
        <taxon>Nitrospirota</taxon>
        <taxon>Nitrospiria</taxon>
        <taxon>Nitrospirales</taxon>
        <taxon>Nitrospiraceae</taxon>
        <taxon>Nitrospira</taxon>
    </lineage>
</organism>
<evidence type="ECO:0000313" key="8">
    <source>
        <dbReference type="EMBL" id="WNM61578.1"/>
    </source>
</evidence>
<evidence type="ECO:0000256" key="1">
    <source>
        <dbReference type="ARBA" id="ARBA00004496"/>
    </source>
</evidence>
<dbReference type="AlphaFoldDB" id="A0AA96GLY7"/>
<feature type="compositionally biased region" description="Acidic residues" evidence="7">
    <location>
        <begin position="147"/>
        <end position="161"/>
    </location>
</feature>
<dbReference type="RefSeq" id="WP_312646158.1">
    <property type="nucleotide sequence ID" value="NZ_CP116968.1"/>
</dbReference>
<keyword evidence="3" id="KW-0963">Cytoplasm</keyword>
<evidence type="ECO:0000256" key="3">
    <source>
        <dbReference type="ARBA" id="ARBA00022490"/>
    </source>
</evidence>
<feature type="compositionally biased region" description="Basic and acidic residues" evidence="7">
    <location>
        <begin position="162"/>
        <end position="172"/>
    </location>
</feature>
<accession>A0AA96GLY7</accession>
<evidence type="ECO:0000256" key="7">
    <source>
        <dbReference type="SAM" id="MobiDB-lite"/>
    </source>
</evidence>
<evidence type="ECO:0000256" key="4">
    <source>
        <dbReference type="ARBA" id="ARBA00022618"/>
    </source>
</evidence>
<dbReference type="InterPro" id="IPR007793">
    <property type="entry name" value="DivIVA_fam"/>
</dbReference>
<gene>
    <name evidence="8" type="ORF">PQG83_17735</name>
</gene>
<dbReference type="EMBL" id="CP116968">
    <property type="protein sequence ID" value="WNM61578.1"/>
    <property type="molecule type" value="Genomic_DNA"/>
</dbReference>
<evidence type="ECO:0000256" key="2">
    <source>
        <dbReference type="ARBA" id="ARBA00009008"/>
    </source>
</evidence>
<evidence type="ECO:0000256" key="6">
    <source>
        <dbReference type="ARBA" id="ARBA00023306"/>
    </source>
</evidence>
<evidence type="ECO:0000256" key="5">
    <source>
        <dbReference type="ARBA" id="ARBA00023054"/>
    </source>
</evidence>
<dbReference type="KEGG" id="nneo:PQG83_17735"/>
<protein>
    <submittedName>
        <fullName evidence="8">DivIVA domain-containing protein</fullName>
    </submittedName>
</protein>